<evidence type="ECO:0000259" key="1">
    <source>
        <dbReference type="Pfam" id="PF01266"/>
    </source>
</evidence>
<dbReference type="Gene3D" id="3.50.50.60">
    <property type="entry name" value="FAD/NAD(P)-binding domain"/>
    <property type="match status" value="1"/>
</dbReference>
<accession>A0A512PFL2</accession>
<keyword evidence="3" id="KW-1185">Reference proteome</keyword>
<organism evidence="2 3">
    <name type="scientific">Cellulomonas soli</name>
    <dbReference type="NCBI Taxonomy" id="931535"/>
    <lineage>
        <taxon>Bacteria</taxon>
        <taxon>Bacillati</taxon>
        <taxon>Actinomycetota</taxon>
        <taxon>Actinomycetes</taxon>
        <taxon>Micrococcales</taxon>
        <taxon>Cellulomonadaceae</taxon>
        <taxon>Cellulomonas</taxon>
    </lineage>
</organism>
<dbReference type="OrthoDB" id="9805852at2"/>
<dbReference type="InterPro" id="IPR006076">
    <property type="entry name" value="FAD-dep_OxRdtase"/>
</dbReference>
<proteinExistence type="predicted"/>
<dbReference type="Pfam" id="PF01266">
    <property type="entry name" value="DAO"/>
    <property type="match status" value="1"/>
</dbReference>
<comment type="caution">
    <text evidence="2">The sequence shown here is derived from an EMBL/GenBank/DDBJ whole genome shotgun (WGS) entry which is preliminary data.</text>
</comment>
<dbReference type="PRINTS" id="PR00411">
    <property type="entry name" value="PNDRDTASEI"/>
</dbReference>
<dbReference type="PANTHER" id="PTHR13847">
    <property type="entry name" value="SARCOSINE DEHYDROGENASE-RELATED"/>
    <property type="match status" value="1"/>
</dbReference>
<evidence type="ECO:0000313" key="3">
    <source>
        <dbReference type="Proteomes" id="UP000321798"/>
    </source>
</evidence>
<dbReference type="RefSeq" id="WP_146953789.1">
    <property type="nucleotide sequence ID" value="NZ_BAABBJ010000002.1"/>
</dbReference>
<name>A0A512PFL2_9CELL</name>
<gene>
    <name evidence="2" type="ORF">CSO01_27090</name>
</gene>
<sequence length="473" mass="51986">MTHSTVFERSAPAPAAVREALSQVRPAAFWLEDVDGARVDHPALTGTVEADLVVVGGGYAGLWTALRALEREPGRSVVVLEGRRVAWAASGRNGGFCEASLTHGEENGQRRWPEELATLDRLGLQNLDDIEATVARYAWDCDFERTGTLSVAVEPHQVAWLAEGDEPGARTLDRDAVRAEIDSPTYLGGRWDERTTALVHPARLGLELARTVTDLGARLFERSVVRALETDGDRVVVRTDLGQVRARHAVLATNVFPSLLRRNRLMTVPVYDHALMTEPLTGEQLASIGWTHRQGVADLANQFHYYRLSHDDRILFGGYDAIYHYGARMRAGHDHRPATHERLASHFLTTFPQLEGVRFTHGWGGAIDTCTRFCAFFGTARAGRVAYASGFTGLGVGATRFAADVMLDLLGGEETERTALRMVRERPLPFPPEPVAAIGVGLTKWSLDRADHRGGQRNLLLRTLDALGLGFDS</sequence>
<feature type="domain" description="FAD dependent oxidoreductase" evidence="1">
    <location>
        <begin position="51"/>
        <end position="408"/>
    </location>
</feature>
<dbReference type="GO" id="GO:0005737">
    <property type="term" value="C:cytoplasm"/>
    <property type="evidence" value="ECO:0007669"/>
    <property type="project" value="TreeGrafter"/>
</dbReference>
<reference evidence="2 3" key="1">
    <citation type="submission" date="2019-07" db="EMBL/GenBank/DDBJ databases">
        <title>Whole genome shotgun sequence of Cellulomonas soli NBRC 109434.</title>
        <authorList>
            <person name="Hosoyama A."/>
            <person name="Uohara A."/>
            <person name="Ohji S."/>
            <person name="Ichikawa N."/>
        </authorList>
    </citation>
    <scope>NUCLEOTIDE SEQUENCE [LARGE SCALE GENOMIC DNA]</scope>
    <source>
        <strain evidence="2 3">NBRC 109434</strain>
    </source>
</reference>
<dbReference type="InterPro" id="IPR036188">
    <property type="entry name" value="FAD/NAD-bd_sf"/>
</dbReference>
<dbReference type="SUPFAM" id="SSF51905">
    <property type="entry name" value="FAD/NAD(P)-binding domain"/>
    <property type="match status" value="1"/>
</dbReference>
<dbReference type="AlphaFoldDB" id="A0A512PFL2"/>
<dbReference type="Gene3D" id="3.30.9.10">
    <property type="entry name" value="D-Amino Acid Oxidase, subunit A, domain 2"/>
    <property type="match status" value="1"/>
</dbReference>
<dbReference type="EMBL" id="BKAL01000010">
    <property type="protein sequence ID" value="GEP69994.1"/>
    <property type="molecule type" value="Genomic_DNA"/>
</dbReference>
<dbReference type="Proteomes" id="UP000321798">
    <property type="component" value="Unassembled WGS sequence"/>
</dbReference>
<dbReference type="PANTHER" id="PTHR13847:SF281">
    <property type="entry name" value="FAD DEPENDENT OXIDOREDUCTASE DOMAIN-CONTAINING PROTEIN"/>
    <property type="match status" value="1"/>
</dbReference>
<evidence type="ECO:0000313" key="2">
    <source>
        <dbReference type="EMBL" id="GEP69994.1"/>
    </source>
</evidence>
<protein>
    <submittedName>
        <fullName evidence="2">Oxidoreductase</fullName>
    </submittedName>
</protein>